<dbReference type="PANTHER" id="PTHR13416:SF2">
    <property type="entry name" value="TRANSMEMBRANE PROTEIN 43"/>
    <property type="match status" value="1"/>
</dbReference>
<sequence>MYRARPSAETQGARSEGSEREERGERGAGTHTGPLPPQYGRRAVREQVRASIPAVTIGLLLLLVGSALLFWNEGRAVQTAQSLDEGYSGIQRVLSAATVHDENNNKLVHVWGPLSAAPVLSDETYGVEIHAVKLKRRVQMFQWVEEESSLQSEDTPGMPSDTTYSYSFAWRDKVVDSSAFSIPWGHDNPKTIPVESTIQLADTVSVGAYRLAGELKEEFDDFTPFSGDEQPNEGEVKLHGGMYYLTRDIYNPDIGDLRIQFYFAGKAGEMVSVVGQQRGDTLHPYPTSTGQELLIVRTGKLSVEEMFSSEHAINRGLTWGMRMAGWFLLFLGLSCLSHIVHTLVSTSALMRDVVALGLGSANLTISMTTSLVIVGGAWAIYRPGLALLILIVAFLPFIRAAAKHGPRQGGARGAAGVARGSQNRGDKRAA</sequence>
<dbReference type="Pfam" id="PF07787">
    <property type="entry name" value="TMEM43"/>
    <property type="match status" value="1"/>
</dbReference>
<keyword evidence="6" id="KW-0256">Endoplasmic reticulum</keyword>
<dbReference type="GO" id="GO:0071763">
    <property type="term" value="P:nuclear membrane organization"/>
    <property type="evidence" value="ECO:0007669"/>
    <property type="project" value="TreeGrafter"/>
</dbReference>
<evidence type="ECO:0000256" key="6">
    <source>
        <dbReference type="ARBA" id="ARBA00022824"/>
    </source>
</evidence>
<feature type="compositionally biased region" description="Basic and acidic residues" evidence="10">
    <location>
        <begin position="16"/>
        <end position="28"/>
    </location>
</feature>
<accession>A0A0N7ZB44</accession>
<name>A0A0N7ZB44_SCYOL</name>
<dbReference type="InterPro" id="IPR012430">
    <property type="entry name" value="TMEM43_fam"/>
</dbReference>
<feature type="transmembrane region" description="Helical" evidence="11">
    <location>
        <begin position="323"/>
        <end position="341"/>
    </location>
</feature>
<feature type="transmembrane region" description="Helical" evidence="11">
    <location>
        <begin position="384"/>
        <end position="402"/>
    </location>
</feature>
<comment type="similarity">
    <text evidence="4">Belongs to the TMEM43 family.</text>
</comment>
<dbReference type="GO" id="GO:0005637">
    <property type="term" value="C:nuclear inner membrane"/>
    <property type="evidence" value="ECO:0007669"/>
    <property type="project" value="TreeGrafter"/>
</dbReference>
<comment type="subcellular location">
    <subcellularLocation>
        <location evidence="1">Endomembrane system</location>
        <topology evidence="1">Multi-pass membrane protein</topology>
    </subcellularLocation>
    <subcellularLocation>
        <location evidence="3">Endoplasmic reticulum membrane</location>
    </subcellularLocation>
    <subcellularLocation>
        <location evidence="2">Nucleus envelope</location>
    </subcellularLocation>
</comment>
<protein>
    <submittedName>
        <fullName evidence="12">Uncharacterized protein</fullName>
    </submittedName>
</protein>
<evidence type="ECO:0000256" key="11">
    <source>
        <dbReference type="SAM" id="Phobius"/>
    </source>
</evidence>
<evidence type="ECO:0000256" key="10">
    <source>
        <dbReference type="SAM" id="MobiDB-lite"/>
    </source>
</evidence>
<keyword evidence="5 11" id="KW-0812">Transmembrane</keyword>
<feature type="region of interest" description="Disordered" evidence="10">
    <location>
        <begin position="1"/>
        <end position="40"/>
    </location>
</feature>
<proteinExistence type="inferred from homology"/>
<dbReference type="GO" id="GO:0005789">
    <property type="term" value="C:endoplasmic reticulum membrane"/>
    <property type="evidence" value="ECO:0007669"/>
    <property type="project" value="UniProtKB-SubCell"/>
</dbReference>
<feature type="transmembrane region" description="Helical" evidence="11">
    <location>
        <begin position="353"/>
        <end position="378"/>
    </location>
</feature>
<keyword evidence="9" id="KW-0539">Nucleus</keyword>
<evidence type="ECO:0000256" key="3">
    <source>
        <dbReference type="ARBA" id="ARBA00004586"/>
    </source>
</evidence>
<evidence type="ECO:0000256" key="8">
    <source>
        <dbReference type="ARBA" id="ARBA00023136"/>
    </source>
</evidence>
<evidence type="ECO:0000256" key="5">
    <source>
        <dbReference type="ARBA" id="ARBA00022692"/>
    </source>
</evidence>
<dbReference type="PANTHER" id="PTHR13416">
    <property type="match status" value="1"/>
</dbReference>
<organism evidence="12">
    <name type="scientific">Scylla olivacea</name>
    <name type="common">Orange mud crab</name>
    <name type="synonym">Cancer olivacea</name>
    <dbReference type="NCBI Taxonomy" id="85551"/>
    <lineage>
        <taxon>Eukaryota</taxon>
        <taxon>Metazoa</taxon>
        <taxon>Ecdysozoa</taxon>
        <taxon>Arthropoda</taxon>
        <taxon>Crustacea</taxon>
        <taxon>Multicrustacea</taxon>
        <taxon>Malacostraca</taxon>
        <taxon>Eumalacostraca</taxon>
        <taxon>Eucarida</taxon>
        <taxon>Decapoda</taxon>
        <taxon>Pleocyemata</taxon>
        <taxon>Brachyura</taxon>
        <taxon>Eubrachyura</taxon>
        <taxon>Portunoidea</taxon>
        <taxon>Portunidae</taxon>
        <taxon>Portuninae</taxon>
        <taxon>Scylla</taxon>
    </lineage>
</organism>
<evidence type="ECO:0000313" key="12">
    <source>
        <dbReference type="EMBL" id="JAI60616.1"/>
    </source>
</evidence>
<evidence type="ECO:0000256" key="7">
    <source>
        <dbReference type="ARBA" id="ARBA00022989"/>
    </source>
</evidence>
<dbReference type="AlphaFoldDB" id="A0A0N7ZB44"/>
<keyword evidence="7 11" id="KW-1133">Transmembrane helix</keyword>
<evidence type="ECO:0000256" key="4">
    <source>
        <dbReference type="ARBA" id="ARBA00006627"/>
    </source>
</evidence>
<evidence type="ECO:0000256" key="9">
    <source>
        <dbReference type="ARBA" id="ARBA00023242"/>
    </source>
</evidence>
<dbReference type="GO" id="GO:0006629">
    <property type="term" value="P:lipid metabolic process"/>
    <property type="evidence" value="ECO:0007669"/>
    <property type="project" value="TreeGrafter"/>
</dbReference>
<feature type="transmembrane region" description="Helical" evidence="11">
    <location>
        <begin position="50"/>
        <end position="71"/>
    </location>
</feature>
<evidence type="ECO:0000256" key="1">
    <source>
        <dbReference type="ARBA" id="ARBA00004127"/>
    </source>
</evidence>
<dbReference type="EMBL" id="GDRN01089663">
    <property type="protein sequence ID" value="JAI60616.1"/>
    <property type="molecule type" value="Transcribed_RNA"/>
</dbReference>
<evidence type="ECO:0000256" key="2">
    <source>
        <dbReference type="ARBA" id="ARBA00004259"/>
    </source>
</evidence>
<keyword evidence="8 11" id="KW-0472">Membrane</keyword>
<reference evidence="12" key="1">
    <citation type="submission" date="2015-09" db="EMBL/GenBank/DDBJ databases">
        <title>Scylla olivacea transcriptome.</title>
        <authorList>
            <person name="Ikhwanuddin M."/>
        </authorList>
    </citation>
    <scope>NUCLEOTIDE SEQUENCE</scope>
</reference>
<feature type="region of interest" description="Disordered" evidence="10">
    <location>
        <begin position="404"/>
        <end position="430"/>
    </location>
</feature>